<evidence type="ECO:0008006" key="9">
    <source>
        <dbReference type="Google" id="ProtNLM"/>
    </source>
</evidence>
<dbReference type="InterPro" id="IPR008579">
    <property type="entry name" value="UGlyAH_Cupin_dom"/>
</dbReference>
<dbReference type="InterPro" id="IPR013216">
    <property type="entry name" value="Methyltransf_11"/>
</dbReference>
<dbReference type="InterPro" id="IPR011051">
    <property type="entry name" value="RmlC_Cupin_sf"/>
</dbReference>
<dbReference type="Proteomes" id="UP000325797">
    <property type="component" value="Chromosome"/>
</dbReference>
<dbReference type="Gene3D" id="3.40.50.150">
    <property type="entry name" value="Vaccinia Virus protein VP39"/>
    <property type="match status" value="1"/>
</dbReference>
<organism evidence="7 8">
    <name type="scientific">Hypericibacter adhaerens</name>
    <dbReference type="NCBI Taxonomy" id="2602016"/>
    <lineage>
        <taxon>Bacteria</taxon>
        <taxon>Pseudomonadati</taxon>
        <taxon>Pseudomonadota</taxon>
        <taxon>Alphaproteobacteria</taxon>
        <taxon>Rhodospirillales</taxon>
        <taxon>Dongiaceae</taxon>
        <taxon>Hypericibacter</taxon>
    </lineage>
</organism>
<comment type="pathway">
    <text evidence="4">Phospholipid metabolism.</text>
</comment>
<dbReference type="AlphaFoldDB" id="A0A5J6MXB9"/>
<dbReference type="Pfam" id="PF08241">
    <property type="entry name" value="Methyltransf_11"/>
    <property type="match status" value="1"/>
</dbReference>
<dbReference type="Gene3D" id="2.60.120.10">
    <property type="entry name" value="Jelly Rolls"/>
    <property type="match status" value="1"/>
</dbReference>
<dbReference type="CDD" id="cd02440">
    <property type="entry name" value="AdoMet_MTases"/>
    <property type="match status" value="1"/>
</dbReference>
<dbReference type="GO" id="GO:0032259">
    <property type="term" value="P:methylation"/>
    <property type="evidence" value="ECO:0007669"/>
    <property type="project" value="UniProtKB-KW"/>
</dbReference>
<dbReference type="EMBL" id="CP042582">
    <property type="protein sequence ID" value="QEX21345.1"/>
    <property type="molecule type" value="Genomic_DNA"/>
</dbReference>
<evidence type="ECO:0000256" key="1">
    <source>
        <dbReference type="ARBA" id="ARBA00005189"/>
    </source>
</evidence>
<feature type="domain" description="Methyltransferase type 11" evidence="6">
    <location>
        <begin position="47"/>
        <end position="143"/>
    </location>
</feature>
<dbReference type="PANTHER" id="PTHR44307:SF2">
    <property type="entry name" value="PHOSPHOETHANOLAMINE METHYLTRANSFERASE ISOFORM X1"/>
    <property type="match status" value="1"/>
</dbReference>
<evidence type="ECO:0000259" key="5">
    <source>
        <dbReference type="Pfam" id="PF05899"/>
    </source>
</evidence>
<comment type="pathway">
    <text evidence="1">Lipid metabolism.</text>
</comment>
<keyword evidence="3" id="KW-0808">Transferase</keyword>
<gene>
    <name evidence="7" type="ORF">FRZ61_12700</name>
</gene>
<reference evidence="7 8" key="1">
    <citation type="submission" date="2019-08" db="EMBL/GenBank/DDBJ databases">
        <title>Hyperibacter terrae gen. nov., sp. nov. and Hyperibacter viscosus sp. nov., two new members in the family Rhodospirillaceae isolated from the rhizosphere of Hypericum perforatum.</title>
        <authorList>
            <person name="Noviana Z."/>
        </authorList>
    </citation>
    <scope>NUCLEOTIDE SEQUENCE [LARGE SCALE GENOMIC DNA]</scope>
    <source>
        <strain evidence="7 8">R5959</strain>
    </source>
</reference>
<dbReference type="InterPro" id="IPR014710">
    <property type="entry name" value="RmlC-like_jellyroll"/>
</dbReference>
<evidence type="ECO:0000259" key="6">
    <source>
        <dbReference type="Pfam" id="PF08241"/>
    </source>
</evidence>
<sequence length="398" mass="43372">MSDGGEYNDDLVAFLELIWGRGFMAPGGPALVKKTVAGLDLEGKRVLDIGSGLGGPDMVLAGLGATVVGLDIEAPVIERARKLVAARGLSDRVSFKLTEPGPLPFADASFDLAYSSGAFTQIAAKEAMFGEVFRVLEPGGWFAVYDWMKGPGPISDDMRYFYKMEGLTYAMETPAFHRRVLKKLGFDRIEVEEDGGWYRDEAHREHAQLAGALHPRVAALLGREKADYFVENWRAMLVVLDKGEHRPGFWRAQKPLAAAKRSTSTASGKEKMSRKVSARTVLPVKIGGKGPKTVKTKIANPISGSPKTTTQNFYTDATGGFVSGIWTATKGKWAVDYSEEEFIYLLAGKVKLTAANGRSKTFSKGEAFVIPAGFKGTWETLAPIRKFYAIQDRSAGKK</sequence>
<keyword evidence="2" id="KW-0489">Methyltransferase</keyword>
<protein>
    <recommendedName>
        <fullName evidence="9">(S)-ureidoglycine aminohydrolase cupin domain-containing protein</fullName>
    </recommendedName>
</protein>
<proteinExistence type="predicted"/>
<dbReference type="InterPro" id="IPR029063">
    <property type="entry name" value="SAM-dependent_MTases_sf"/>
</dbReference>
<dbReference type="Pfam" id="PF05899">
    <property type="entry name" value="Cupin_3"/>
    <property type="match status" value="1"/>
</dbReference>
<dbReference type="RefSeq" id="WP_191909323.1">
    <property type="nucleotide sequence ID" value="NZ_CP042582.1"/>
</dbReference>
<accession>A0A5J6MXB9</accession>
<dbReference type="KEGG" id="hadh:FRZ61_12700"/>
<dbReference type="GO" id="GO:0008757">
    <property type="term" value="F:S-adenosylmethionine-dependent methyltransferase activity"/>
    <property type="evidence" value="ECO:0007669"/>
    <property type="project" value="InterPro"/>
</dbReference>
<dbReference type="CDD" id="cd02227">
    <property type="entry name" value="cupin_TM1112-like"/>
    <property type="match status" value="1"/>
</dbReference>
<evidence type="ECO:0000313" key="7">
    <source>
        <dbReference type="EMBL" id="QEX21345.1"/>
    </source>
</evidence>
<evidence type="ECO:0000256" key="4">
    <source>
        <dbReference type="ARBA" id="ARBA00025707"/>
    </source>
</evidence>
<evidence type="ECO:0000256" key="2">
    <source>
        <dbReference type="ARBA" id="ARBA00022603"/>
    </source>
</evidence>
<feature type="domain" description="(S)-ureidoglycine aminohydrolase cupin" evidence="5">
    <location>
        <begin position="317"/>
        <end position="388"/>
    </location>
</feature>
<dbReference type="SUPFAM" id="SSF51182">
    <property type="entry name" value="RmlC-like cupins"/>
    <property type="match status" value="1"/>
</dbReference>
<evidence type="ECO:0000313" key="8">
    <source>
        <dbReference type="Proteomes" id="UP000325797"/>
    </source>
</evidence>
<name>A0A5J6MXB9_9PROT</name>
<evidence type="ECO:0000256" key="3">
    <source>
        <dbReference type="ARBA" id="ARBA00022679"/>
    </source>
</evidence>
<keyword evidence="8" id="KW-1185">Reference proteome</keyword>
<dbReference type="SUPFAM" id="SSF53335">
    <property type="entry name" value="S-adenosyl-L-methionine-dependent methyltransferases"/>
    <property type="match status" value="1"/>
</dbReference>
<dbReference type="PANTHER" id="PTHR44307">
    <property type="entry name" value="PHOSPHOETHANOLAMINE METHYLTRANSFERASE"/>
    <property type="match status" value="1"/>
</dbReference>